<evidence type="ECO:0000313" key="6">
    <source>
        <dbReference type="EMBL" id="PRW45672.1"/>
    </source>
</evidence>
<dbReference type="EMBL" id="LHPG02000011">
    <property type="protein sequence ID" value="PRW45672.1"/>
    <property type="molecule type" value="Genomic_DNA"/>
</dbReference>
<evidence type="ECO:0000256" key="1">
    <source>
        <dbReference type="ARBA" id="ARBA00004123"/>
    </source>
</evidence>
<evidence type="ECO:0000256" key="2">
    <source>
        <dbReference type="ARBA" id="ARBA00004496"/>
    </source>
</evidence>
<dbReference type="OrthoDB" id="510420at2759"/>
<proteinExistence type="predicted"/>
<dbReference type="AlphaFoldDB" id="A0A2P6TMW7"/>
<evidence type="ECO:0000256" key="5">
    <source>
        <dbReference type="SAM" id="MobiDB-lite"/>
    </source>
</evidence>
<dbReference type="InterPro" id="IPR045230">
    <property type="entry name" value="MBS1/2-like"/>
</dbReference>
<comment type="subcellular location">
    <subcellularLocation>
        <location evidence="2">Cytoplasm</location>
    </subcellularLocation>
    <subcellularLocation>
        <location evidence="1">Nucleus</location>
    </subcellularLocation>
</comment>
<keyword evidence="7" id="KW-1185">Reference proteome</keyword>
<name>A0A2P6TMW7_CHLSO</name>
<protein>
    <submittedName>
        <fullName evidence="6">Transcription factor</fullName>
    </submittedName>
</protein>
<dbReference type="PANTHER" id="PTHR21213">
    <property type="entry name" value="GEO09665P1-RELATED"/>
    <property type="match status" value="1"/>
</dbReference>
<dbReference type="PANTHER" id="PTHR21213:SF0">
    <property type="entry name" value="ZINC FINGER PROTEIN 706"/>
    <property type="match status" value="1"/>
</dbReference>
<organism evidence="6 7">
    <name type="scientific">Chlorella sorokiniana</name>
    <name type="common">Freshwater green alga</name>
    <dbReference type="NCBI Taxonomy" id="3076"/>
    <lineage>
        <taxon>Eukaryota</taxon>
        <taxon>Viridiplantae</taxon>
        <taxon>Chlorophyta</taxon>
        <taxon>core chlorophytes</taxon>
        <taxon>Trebouxiophyceae</taxon>
        <taxon>Chlorellales</taxon>
        <taxon>Chlorellaceae</taxon>
        <taxon>Chlorella clade</taxon>
        <taxon>Chlorella</taxon>
    </lineage>
</organism>
<evidence type="ECO:0000256" key="3">
    <source>
        <dbReference type="ARBA" id="ARBA00022490"/>
    </source>
</evidence>
<dbReference type="SUPFAM" id="SSF118359">
    <property type="entry name" value="Expressed protein At2g23090/F21P24.15"/>
    <property type="match status" value="1"/>
</dbReference>
<sequence length="101" mass="10553">MAKAKPKKHTAAEIAAKAKAATQNVGGGKAGLADRKGGSVGHAKFKCHICAQTAPDLKTMQIHHDAKHPKLPWEPEKCADMHAQVGGVTVQGVAVRGSKKK</sequence>
<feature type="compositionally biased region" description="Low complexity" evidence="5">
    <location>
        <begin position="12"/>
        <end position="21"/>
    </location>
</feature>
<dbReference type="Proteomes" id="UP000239899">
    <property type="component" value="Unassembled WGS sequence"/>
</dbReference>
<gene>
    <name evidence="6" type="ORF">C2E21_6102</name>
</gene>
<reference evidence="6 7" key="1">
    <citation type="journal article" date="2018" name="Plant J.">
        <title>Genome sequences of Chlorella sorokiniana UTEX 1602 and Micractinium conductrix SAG 241.80: implications to maltose excretion by a green alga.</title>
        <authorList>
            <person name="Arriola M.B."/>
            <person name="Velmurugan N."/>
            <person name="Zhang Y."/>
            <person name="Plunkett M.H."/>
            <person name="Hondzo H."/>
            <person name="Barney B.M."/>
        </authorList>
    </citation>
    <scope>NUCLEOTIDE SEQUENCE [LARGE SCALE GENOMIC DNA]</scope>
    <source>
        <strain evidence="7">UTEX 1602</strain>
    </source>
</reference>
<dbReference type="GO" id="GO:0005737">
    <property type="term" value="C:cytoplasm"/>
    <property type="evidence" value="ECO:0007669"/>
    <property type="project" value="UniProtKB-SubCell"/>
</dbReference>
<keyword evidence="3" id="KW-0963">Cytoplasm</keyword>
<evidence type="ECO:0000313" key="7">
    <source>
        <dbReference type="Proteomes" id="UP000239899"/>
    </source>
</evidence>
<comment type="caution">
    <text evidence="6">The sequence shown here is derived from an EMBL/GenBank/DDBJ whole genome shotgun (WGS) entry which is preliminary data.</text>
</comment>
<dbReference type="GO" id="GO:0005634">
    <property type="term" value="C:nucleus"/>
    <property type="evidence" value="ECO:0007669"/>
    <property type="project" value="UniProtKB-SubCell"/>
</dbReference>
<accession>A0A2P6TMW7</accession>
<evidence type="ECO:0000256" key="4">
    <source>
        <dbReference type="ARBA" id="ARBA00023242"/>
    </source>
</evidence>
<keyword evidence="4" id="KW-0539">Nucleus</keyword>
<feature type="region of interest" description="Disordered" evidence="5">
    <location>
        <begin position="1"/>
        <end position="37"/>
    </location>
</feature>